<dbReference type="Pfam" id="PF03692">
    <property type="entry name" value="CxxCxxCC"/>
    <property type="match status" value="1"/>
</dbReference>
<dbReference type="InterPro" id="IPR005358">
    <property type="entry name" value="Puta_zinc/iron-chelating_dom"/>
</dbReference>
<evidence type="ECO:0000313" key="2">
    <source>
        <dbReference type="Proteomes" id="UP001596547"/>
    </source>
</evidence>
<dbReference type="AlphaFoldDB" id="A0ABD6A7P2"/>
<accession>A0ABD6A7P2</accession>
<dbReference type="GeneID" id="79314063"/>
<comment type="caution">
    <text evidence="1">The sequence shown here is derived from an EMBL/GenBank/DDBJ whole genome shotgun (WGS) entry which is preliminary data.</text>
</comment>
<dbReference type="Proteomes" id="UP001596547">
    <property type="component" value="Unassembled WGS sequence"/>
</dbReference>
<dbReference type="EMBL" id="JBHTBF010000002">
    <property type="protein sequence ID" value="MFC7316220.1"/>
    <property type="molecule type" value="Genomic_DNA"/>
</dbReference>
<proteinExistence type="predicted"/>
<protein>
    <submittedName>
        <fullName evidence="1">YkgJ family cysteine cluster protein</fullName>
    </submittedName>
</protein>
<sequence>MPPWDPVEGVTAPRRVEVHPGREAIVEFDPELTFECVPECTWCCHHGVLLYEEDFAELAKRENLNRSTKQLRGRDFVKREDKDREEHVDVDGRACHFLRDDGLCALHAEHDWKPTRCSVFPLSVSVVDGEIHVDVRDSARTYCEGLGVSDRRIVDHLDAFLPPLLWDLDDPTSDVVIE</sequence>
<gene>
    <name evidence="1" type="ORF">ACFQPE_05345</name>
</gene>
<evidence type="ECO:0000313" key="1">
    <source>
        <dbReference type="EMBL" id="MFC7316220.1"/>
    </source>
</evidence>
<name>A0ABD6A7P2_9EURY</name>
<keyword evidence="2" id="KW-1185">Reference proteome</keyword>
<reference evidence="1 2" key="1">
    <citation type="journal article" date="2019" name="Int. J. Syst. Evol. Microbiol.">
        <title>The Global Catalogue of Microorganisms (GCM) 10K type strain sequencing project: providing services to taxonomists for standard genome sequencing and annotation.</title>
        <authorList>
            <consortium name="The Broad Institute Genomics Platform"/>
            <consortium name="The Broad Institute Genome Sequencing Center for Infectious Disease"/>
            <person name="Wu L."/>
            <person name="Ma J."/>
        </authorList>
    </citation>
    <scope>NUCLEOTIDE SEQUENCE [LARGE SCALE GENOMIC DNA]</scope>
    <source>
        <strain evidence="1 2">PSR21</strain>
    </source>
</reference>
<organism evidence="1 2">
    <name type="scientific">Halomarina halobia</name>
    <dbReference type="NCBI Taxonomy" id="3033386"/>
    <lineage>
        <taxon>Archaea</taxon>
        <taxon>Methanobacteriati</taxon>
        <taxon>Methanobacteriota</taxon>
        <taxon>Stenosarchaea group</taxon>
        <taxon>Halobacteria</taxon>
        <taxon>Halobacteriales</taxon>
        <taxon>Natronomonadaceae</taxon>
        <taxon>Halomarina</taxon>
    </lineage>
</organism>
<dbReference type="RefSeq" id="WP_276304519.1">
    <property type="nucleotide sequence ID" value="NZ_CP119992.1"/>
</dbReference>